<comment type="similarity">
    <text evidence="1">Belongs to the AIM32 family.</text>
</comment>
<sequence>MFTSATTRRYVLTFSRQCRRFKHTTFTEKCPKPTYDTGCTFCTPPPEIQATLKTPPESIRHTIPPLSKVIVYRSNNKDNESWPKKVEAYDIMRNISKVGRGNGNMICLSSLSPKHPEAIETEADFFIFPDAKNIYIDLQSQSQDTAFVKLFQTLNSGKALESTPTLTVTPVEKTIVLICGHAKRDIRCGVVGKLVHDEFVQVLSQEKLSDKIELGYISHVGGHVYAGNVVILKPDGTVTWYGMVQPQHVQGIVEKSIKDNQVIEELSRN</sequence>
<name>A0A1E3NE76_9ASCO</name>
<evidence type="ECO:0000313" key="4">
    <source>
        <dbReference type="Proteomes" id="UP000094455"/>
    </source>
</evidence>
<reference evidence="3 4" key="1">
    <citation type="journal article" date="2016" name="Proc. Natl. Acad. Sci. U.S.A.">
        <title>Comparative genomics of biotechnologically important yeasts.</title>
        <authorList>
            <person name="Riley R."/>
            <person name="Haridas S."/>
            <person name="Wolfe K.H."/>
            <person name="Lopes M.R."/>
            <person name="Hittinger C.T."/>
            <person name="Goeker M."/>
            <person name="Salamov A.A."/>
            <person name="Wisecaver J.H."/>
            <person name="Long T.M."/>
            <person name="Calvey C.H."/>
            <person name="Aerts A.L."/>
            <person name="Barry K.W."/>
            <person name="Choi C."/>
            <person name="Clum A."/>
            <person name="Coughlan A.Y."/>
            <person name="Deshpande S."/>
            <person name="Douglass A.P."/>
            <person name="Hanson S.J."/>
            <person name="Klenk H.-P."/>
            <person name="LaButti K.M."/>
            <person name="Lapidus A."/>
            <person name="Lindquist E.A."/>
            <person name="Lipzen A.M."/>
            <person name="Meier-Kolthoff J.P."/>
            <person name="Ohm R.A."/>
            <person name="Otillar R.P."/>
            <person name="Pangilinan J.L."/>
            <person name="Peng Y."/>
            <person name="Rokas A."/>
            <person name="Rosa C.A."/>
            <person name="Scheuner C."/>
            <person name="Sibirny A.A."/>
            <person name="Slot J.C."/>
            <person name="Stielow J.B."/>
            <person name="Sun H."/>
            <person name="Kurtzman C.P."/>
            <person name="Blackwell M."/>
            <person name="Grigoriev I.V."/>
            <person name="Jeffries T.W."/>
        </authorList>
    </citation>
    <scope>NUCLEOTIDE SEQUENCE [LARGE SCALE GENOMIC DNA]</scope>
    <source>
        <strain evidence="3 4">NRRL Y-2026</strain>
    </source>
</reference>
<evidence type="ECO:0000256" key="1">
    <source>
        <dbReference type="ARBA" id="ARBA00038208"/>
    </source>
</evidence>
<keyword evidence="4" id="KW-1185">Reference proteome</keyword>
<dbReference type="InterPro" id="IPR036249">
    <property type="entry name" value="Thioredoxin-like_sf"/>
</dbReference>
<dbReference type="PANTHER" id="PTHR31902">
    <property type="entry name" value="ACTIN PATCHES DISTAL PROTEIN 1"/>
    <property type="match status" value="1"/>
</dbReference>
<accession>A0A1E3NE76</accession>
<dbReference type="SUPFAM" id="SSF52833">
    <property type="entry name" value="Thioredoxin-like"/>
    <property type="match status" value="1"/>
</dbReference>
<dbReference type="Gene3D" id="3.40.30.10">
    <property type="entry name" value="Glutaredoxin"/>
    <property type="match status" value="1"/>
</dbReference>
<dbReference type="PANTHER" id="PTHR31902:SF7">
    <property type="entry name" value="ALTERED INHERITANCE OF MITOCHONDRIA PROTEIN 32"/>
    <property type="match status" value="1"/>
</dbReference>
<dbReference type="Pfam" id="PF06999">
    <property type="entry name" value="Suc_Fer-like"/>
    <property type="match status" value="1"/>
</dbReference>
<dbReference type="RefSeq" id="XP_019015553.1">
    <property type="nucleotide sequence ID" value="XM_019160090.1"/>
</dbReference>
<protein>
    <recommendedName>
        <fullName evidence="2">Altered inheritance of mitochondria protein 32</fullName>
    </recommendedName>
</protein>
<gene>
    <name evidence="3" type="ORF">PICMEDRAFT_13639</name>
</gene>
<dbReference type="EMBL" id="KV454007">
    <property type="protein sequence ID" value="ODQ44440.1"/>
    <property type="molecule type" value="Genomic_DNA"/>
</dbReference>
<dbReference type="CDD" id="cd03062">
    <property type="entry name" value="TRX_Fd_Sucrase"/>
    <property type="match status" value="1"/>
</dbReference>
<evidence type="ECO:0000313" key="3">
    <source>
        <dbReference type="EMBL" id="ODQ44440.1"/>
    </source>
</evidence>
<dbReference type="OrthoDB" id="10253744at2759"/>
<evidence type="ECO:0000256" key="2">
    <source>
        <dbReference type="ARBA" id="ARBA00040895"/>
    </source>
</evidence>
<dbReference type="AlphaFoldDB" id="A0A1E3NE76"/>
<organism evidence="3 4">
    <name type="scientific">Pichia membranifaciens NRRL Y-2026</name>
    <dbReference type="NCBI Taxonomy" id="763406"/>
    <lineage>
        <taxon>Eukaryota</taxon>
        <taxon>Fungi</taxon>
        <taxon>Dikarya</taxon>
        <taxon>Ascomycota</taxon>
        <taxon>Saccharomycotina</taxon>
        <taxon>Pichiomycetes</taxon>
        <taxon>Pichiales</taxon>
        <taxon>Pichiaceae</taxon>
        <taxon>Pichia</taxon>
    </lineage>
</organism>
<dbReference type="GeneID" id="30176777"/>
<dbReference type="STRING" id="763406.A0A1E3NE76"/>
<proteinExistence type="inferred from homology"/>
<dbReference type="Proteomes" id="UP000094455">
    <property type="component" value="Unassembled WGS sequence"/>
</dbReference>
<dbReference type="InterPro" id="IPR009737">
    <property type="entry name" value="Aim32/Apd1-like"/>
</dbReference>